<dbReference type="AlphaFoldDB" id="A0A833RZZ7"/>
<sequence length="59" mass="6561">MVNGDEAHSGNMTKCRAFCEQRTTLLHAGPSSFVNPKDIQNSLQLVRRRTLATQTVMKA</sequence>
<proteinExistence type="predicted"/>
<keyword evidence="3" id="KW-1185">Reference proteome</keyword>
<evidence type="ECO:0000313" key="2">
    <source>
        <dbReference type="EMBL" id="KAF4140962.1"/>
    </source>
</evidence>
<reference evidence="1" key="1">
    <citation type="submission" date="2020-04" db="EMBL/GenBank/DDBJ databases">
        <title>Hybrid Assembly of Korean Phytophthora infestans isolates.</title>
        <authorList>
            <person name="Prokchorchik M."/>
            <person name="Lee Y."/>
            <person name="Seo J."/>
            <person name="Cho J.-H."/>
            <person name="Park Y.-E."/>
            <person name="Jang D.-C."/>
            <person name="Im J.-S."/>
            <person name="Choi J.-G."/>
            <person name="Park H.-J."/>
            <person name="Lee G.-B."/>
            <person name="Lee Y.-G."/>
            <person name="Hong S.-Y."/>
            <person name="Cho K."/>
            <person name="Sohn K.H."/>
        </authorList>
    </citation>
    <scope>NUCLEOTIDE SEQUENCE</scope>
    <source>
        <strain evidence="1">KR_1_A1</strain>
        <strain evidence="2">KR_2_A2</strain>
    </source>
</reference>
<evidence type="ECO:0000313" key="3">
    <source>
        <dbReference type="Proteomes" id="UP000602510"/>
    </source>
</evidence>
<dbReference type="EMBL" id="WSZM01000264">
    <property type="protein sequence ID" value="KAF4036642.1"/>
    <property type="molecule type" value="Genomic_DNA"/>
</dbReference>
<protein>
    <submittedName>
        <fullName evidence="1">Uncharacterized protein</fullName>
    </submittedName>
</protein>
<evidence type="ECO:0000313" key="1">
    <source>
        <dbReference type="EMBL" id="KAF4036642.1"/>
    </source>
</evidence>
<dbReference type="Proteomes" id="UP000704712">
    <property type="component" value="Unassembled WGS sequence"/>
</dbReference>
<dbReference type="Proteomes" id="UP000602510">
    <property type="component" value="Unassembled WGS sequence"/>
</dbReference>
<comment type="caution">
    <text evidence="1">The sequence shown here is derived from an EMBL/GenBank/DDBJ whole genome shotgun (WGS) entry which is preliminary data.</text>
</comment>
<dbReference type="EMBL" id="JAACNO010001405">
    <property type="protein sequence ID" value="KAF4140962.1"/>
    <property type="molecule type" value="Genomic_DNA"/>
</dbReference>
<accession>A0A833RZZ7</accession>
<organism evidence="1 3">
    <name type="scientific">Phytophthora infestans</name>
    <name type="common">Potato late blight agent</name>
    <name type="synonym">Botrytis infestans</name>
    <dbReference type="NCBI Taxonomy" id="4787"/>
    <lineage>
        <taxon>Eukaryota</taxon>
        <taxon>Sar</taxon>
        <taxon>Stramenopiles</taxon>
        <taxon>Oomycota</taxon>
        <taxon>Peronosporomycetes</taxon>
        <taxon>Peronosporales</taxon>
        <taxon>Peronosporaceae</taxon>
        <taxon>Phytophthora</taxon>
    </lineage>
</organism>
<name>A0A833RZZ7_PHYIN</name>
<gene>
    <name evidence="1" type="ORF">GN244_ATG11352</name>
    <name evidence="2" type="ORF">GN958_ATG09810</name>
</gene>